<protein>
    <recommendedName>
        <fullName evidence="4">Phosphate ABC transporter substrate-binding protein</fullName>
    </recommendedName>
</protein>
<evidence type="ECO:0008006" key="4">
    <source>
        <dbReference type="Google" id="ProtNLM"/>
    </source>
</evidence>
<evidence type="ECO:0000256" key="1">
    <source>
        <dbReference type="SAM" id="SignalP"/>
    </source>
</evidence>
<comment type="caution">
    <text evidence="2">The sequence shown here is derived from an EMBL/GenBank/DDBJ whole genome shotgun (WGS) entry which is preliminary data.</text>
</comment>
<accession>A0A6N7LVP0</accession>
<dbReference type="RefSeq" id="WP_153502141.1">
    <property type="nucleotide sequence ID" value="NZ_WIRE01000002.1"/>
</dbReference>
<dbReference type="AlphaFoldDB" id="A0A6N7LVP0"/>
<feature type="chain" id="PRO_5026805570" description="Phosphate ABC transporter substrate-binding protein" evidence="1">
    <location>
        <begin position="21"/>
        <end position="138"/>
    </location>
</feature>
<gene>
    <name evidence="2" type="ORF">GFN93_15045</name>
</gene>
<feature type="signal peptide" evidence="1">
    <location>
        <begin position="1"/>
        <end position="20"/>
    </location>
</feature>
<keyword evidence="1" id="KW-0732">Signal</keyword>
<proteinExistence type="predicted"/>
<reference evidence="2 3" key="1">
    <citation type="submission" date="2019-10" db="EMBL/GenBank/DDBJ databases">
        <title>Alcanivorax sp.PA15-N-34 draft genome sequence.</title>
        <authorList>
            <person name="Liao X."/>
            <person name="Shao Z."/>
        </authorList>
    </citation>
    <scope>NUCLEOTIDE SEQUENCE [LARGE SCALE GENOMIC DNA]</scope>
    <source>
        <strain evidence="2 3">PA15-N-34</strain>
    </source>
</reference>
<evidence type="ECO:0000313" key="2">
    <source>
        <dbReference type="EMBL" id="MQX54568.1"/>
    </source>
</evidence>
<dbReference type="EMBL" id="WIRE01000002">
    <property type="protein sequence ID" value="MQX54568.1"/>
    <property type="molecule type" value="Genomic_DNA"/>
</dbReference>
<dbReference type="Gene3D" id="3.40.190.10">
    <property type="entry name" value="Periplasmic binding protein-like II"/>
    <property type="match status" value="1"/>
</dbReference>
<organism evidence="2 3">
    <name type="scientific">Alcanivorax sediminis</name>
    <dbReference type="NCBI Taxonomy" id="2663008"/>
    <lineage>
        <taxon>Bacteria</taxon>
        <taxon>Pseudomonadati</taxon>
        <taxon>Pseudomonadota</taxon>
        <taxon>Gammaproteobacteria</taxon>
        <taxon>Oceanospirillales</taxon>
        <taxon>Alcanivoracaceae</taxon>
        <taxon>Alcanivorax</taxon>
    </lineage>
</organism>
<dbReference type="Proteomes" id="UP000469421">
    <property type="component" value="Unassembled WGS sequence"/>
</dbReference>
<evidence type="ECO:0000313" key="3">
    <source>
        <dbReference type="Proteomes" id="UP000469421"/>
    </source>
</evidence>
<keyword evidence="3" id="KW-1185">Reference proteome</keyword>
<dbReference type="SUPFAM" id="SSF53850">
    <property type="entry name" value="Periplasmic binding protein-like II"/>
    <property type="match status" value="1"/>
</dbReference>
<sequence length="138" mass="15100">MNKIIIVFVVSLFCPLLANAGTIVVAADHSDLASLSKSEVRQLYMGNTNNAGGYKVKLLDMPEGSTLRKSFYSRVAGKNESQLKSYWARMIFTGRGTPPRQVGGPMEMVRSLKADPHALGYMDEGDLQPGVKVLLRLP</sequence>
<name>A0A6N7LVP0_9GAMM</name>